<dbReference type="NCBIfam" id="TIGR02194">
    <property type="entry name" value="GlrX_NrdH"/>
    <property type="match status" value="1"/>
</dbReference>
<evidence type="ECO:0000256" key="5">
    <source>
        <dbReference type="ARBA" id="ARBA00022982"/>
    </source>
</evidence>
<protein>
    <recommendedName>
        <fullName evidence="3">Glutaredoxin-like protein NrdH</fullName>
    </recommendedName>
</protein>
<gene>
    <name evidence="9" type="primary">nrdH</name>
    <name evidence="9" type="ORF">D9V29_11670</name>
</gene>
<keyword evidence="5" id="KW-0249">Electron transport</keyword>
<evidence type="ECO:0000256" key="6">
    <source>
        <dbReference type="ARBA" id="ARBA00023157"/>
    </source>
</evidence>
<dbReference type="PANTHER" id="PTHR34386:SF1">
    <property type="entry name" value="GLUTAREDOXIN-LIKE PROTEIN NRDH"/>
    <property type="match status" value="1"/>
</dbReference>
<dbReference type="GO" id="GO:0045454">
    <property type="term" value="P:cell redox homeostasis"/>
    <property type="evidence" value="ECO:0007669"/>
    <property type="project" value="InterPro"/>
</dbReference>
<evidence type="ECO:0000256" key="2">
    <source>
        <dbReference type="ARBA" id="ARBA00007787"/>
    </source>
</evidence>
<reference evidence="9 10" key="1">
    <citation type="submission" date="2018-10" db="EMBL/GenBank/DDBJ databases">
        <authorList>
            <person name="Li J."/>
        </authorList>
    </citation>
    <scope>NUCLEOTIDE SEQUENCE [LARGE SCALE GENOMIC DNA]</scope>
    <source>
        <strain evidence="9 10">CCTCC AB209002</strain>
    </source>
</reference>
<evidence type="ECO:0000259" key="8">
    <source>
        <dbReference type="Pfam" id="PF00462"/>
    </source>
</evidence>
<evidence type="ECO:0000313" key="10">
    <source>
        <dbReference type="Proteomes" id="UP000270299"/>
    </source>
</evidence>
<dbReference type="PROSITE" id="PS51354">
    <property type="entry name" value="GLUTAREDOXIN_2"/>
    <property type="match status" value="1"/>
</dbReference>
<feature type="domain" description="Glutaredoxin" evidence="8">
    <location>
        <begin position="5"/>
        <end position="62"/>
    </location>
</feature>
<dbReference type="EMBL" id="RCUV01000013">
    <property type="protein sequence ID" value="RLP69375.1"/>
    <property type="molecule type" value="Genomic_DNA"/>
</dbReference>
<dbReference type="PANTHER" id="PTHR34386">
    <property type="entry name" value="GLUTAREDOXIN"/>
    <property type="match status" value="1"/>
</dbReference>
<dbReference type="Proteomes" id="UP000270299">
    <property type="component" value="Unassembled WGS sequence"/>
</dbReference>
<dbReference type="Gene3D" id="3.40.30.10">
    <property type="entry name" value="Glutaredoxin"/>
    <property type="match status" value="1"/>
</dbReference>
<evidence type="ECO:0000313" key="9">
    <source>
        <dbReference type="EMBL" id="RLP69375.1"/>
    </source>
</evidence>
<evidence type="ECO:0000256" key="3">
    <source>
        <dbReference type="ARBA" id="ARBA00017945"/>
    </source>
</evidence>
<organism evidence="9 10">
    <name type="scientific">Mycetocola manganoxydans</name>
    <dbReference type="NCBI Taxonomy" id="699879"/>
    <lineage>
        <taxon>Bacteria</taxon>
        <taxon>Bacillati</taxon>
        <taxon>Actinomycetota</taxon>
        <taxon>Actinomycetes</taxon>
        <taxon>Micrococcales</taxon>
        <taxon>Microbacteriaceae</taxon>
        <taxon>Mycetocola</taxon>
    </lineage>
</organism>
<dbReference type="OrthoDB" id="8545217at2"/>
<comment type="function">
    <text evidence="1">Electron transport system for the ribonucleotide reductase system NrdEF.</text>
</comment>
<keyword evidence="7" id="KW-0676">Redox-active center</keyword>
<dbReference type="AlphaFoldDB" id="A0A3L6ZNY3"/>
<sequence length="83" mass="9138">MSETVTVYSKPNCVQCTGTYRFLDNAGIEYRVVDLNETPSALEYVTEDLGYSQAPVVVVDDHNHWSGLRPDKIAALAAAMKTT</sequence>
<proteinExistence type="inferred from homology"/>
<dbReference type="RefSeq" id="WP_121673506.1">
    <property type="nucleotide sequence ID" value="NZ_BMXM01000009.1"/>
</dbReference>
<dbReference type="InterPro" id="IPR051548">
    <property type="entry name" value="Grx-like_ET"/>
</dbReference>
<name>A0A3L6ZNY3_9MICO</name>
<dbReference type="InterPro" id="IPR011909">
    <property type="entry name" value="GlrX_NrdH"/>
</dbReference>
<dbReference type="CDD" id="cd02976">
    <property type="entry name" value="NrdH"/>
    <property type="match status" value="1"/>
</dbReference>
<accession>A0A3L6ZNY3</accession>
<dbReference type="InterPro" id="IPR002109">
    <property type="entry name" value="Glutaredoxin"/>
</dbReference>
<dbReference type="InterPro" id="IPR036249">
    <property type="entry name" value="Thioredoxin-like_sf"/>
</dbReference>
<evidence type="ECO:0000256" key="1">
    <source>
        <dbReference type="ARBA" id="ARBA00002292"/>
    </source>
</evidence>
<keyword evidence="4" id="KW-0813">Transport</keyword>
<keyword evidence="6" id="KW-1015">Disulfide bond</keyword>
<evidence type="ECO:0000256" key="4">
    <source>
        <dbReference type="ARBA" id="ARBA00022448"/>
    </source>
</evidence>
<evidence type="ECO:0000256" key="7">
    <source>
        <dbReference type="ARBA" id="ARBA00023284"/>
    </source>
</evidence>
<comment type="similarity">
    <text evidence="2">Belongs to the glutaredoxin family.</text>
</comment>
<dbReference type="SUPFAM" id="SSF52833">
    <property type="entry name" value="Thioredoxin-like"/>
    <property type="match status" value="1"/>
</dbReference>
<comment type="caution">
    <text evidence="9">The sequence shown here is derived from an EMBL/GenBank/DDBJ whole genome shotgun (WGS) entry which is preliminary data.</text>
</comment>
<dbReference type="Pfam" id="PF00462">
    <property type="entry name" value="Glutaredoxin"/>
    <property type="match status" value="1"/>
</dbReference>
<keyword evidence="10" id="KW-1185">Reference proteome</keyword>
<dbReference type="GO" id="GO:0009055">
    <property type="term" value="F:electron transfer activity"/>
    <property type="evidence" value="ECO:0007669"/>
    <property type="project" value="TreeGrafter"/>
</dbReference>